<dbReference type="InterPro" id="IPR011006">
    <property type="entry name" value="CheY-like_superfamily"/>
</dbReference>
<dbReference type="Pfam" id="PF00072">
    <property type="entry name" value="Response_reg"/>
    <property type="match status" value="1"/>
</dbReference>
<dbReference type="AlphaFoldDB" id="A0A4R9K607"/>
<evidence type="ECO:0000313" key="5">
    <source>
        <dbReference type="Proteomes" id="UP000297693"/>
    </source>
</evidence>
<dbReference type="Gene3D" id="3.40.50.2300">
    <property type="match status" value="1"/>
</dbReference>
<dbReference type="OrthoDB" id="9802066at2"/>
<protein>
    <submittedName>
        <fullName evidence="4">Response regulator</fullName>
    </submittedName>
</protein>
<keyword evidence="1 2" id="KW-0597">Phosphoprotein</keyword>
<dbReference type="PROSITE" id="PS50110">
    <property type="entry name" value="RESPONSE_REGULATORY"/>
    <property type="match status" value="1"/>
</dbReference>
<gene>
    <name evidence="4" type="ORF">EHQ58_08255</name>
</gene>
<proteinExistence type="predicted"/>
<sequence>MNDTRLETLTKPAILCVDDEPILLLSLVQELKREFGNQFYFESALNPKEALEMIDELFLSGVHVILVLSDWLMPEMKGDEFLIKIHQKHPQVKSILITGHADAIAMERLKTEANTIAFFTKPWNSKELMEQVRACCLNT</sequence>
<dbReference type="InterPro" id="IPR001789">
    <property type="entry name" value="Sig_transdc_resp-reg_receiver"/>
</dbReference>
<dbReference type="PANTHER" id="PTHR44591">
    <property type="entry name" value="STRESS RESPONSE REGULATOR PROTEIN 1"/>
    <property type="match status" value="1"/>
</dbReference>
<feature type="domain" description="Response regulatory" evidence="3">
    <location>
        <begin position="13"/>
        <end position="136"/>
    </location>
</feature>
<organism evidence="4 5">
    <name type="scientific">Leptospira ognonensis</name>
    <dbReference type="NCBI Taxonomy" id="2484945"/>
    <lineage>
        <taxon>Bacteria</taxon>
        <taxon>Pseudomonadati</taxon>
        <taxon>Spirochaetota</taxon>
        <taxon>Spirochaetia</taxon>
        <taxon>Leptospirales</taxon>
        <taxon>Leptospiraceae</taxon>
        <taxon>Leptospira</taxon>
    </lineage>
</organism>
<evidence type="ECO:0000259" key="3">
    <source>
        <dbReference type="PROSITE" id="PS50110"/>
    </source>
</evidence>
<reference evidence="4" key="1">
    <citation type="journal article" date="2019" name="PLoS Negl. Trop. Dis.">
        <title>Revisiting the worldwide diversity of Leptospira species in the environment.</title>
        <authorList>
            <person name="Vincent A.T."/>
            <person name="Schiettekatte O."/>
            <person name="Bourhy P."/>
            <person name="Veyrier F.J."/>
            <person name="Picardeau M."/>
        </authorList>
    </citation>
    <scope>NUCLEOTIDE SEQUENCE [LARGE SCALE GENOMIC DNA]</scope>
    <source>
        <strain evidence="4">201702476</strain>
    </source>
</reference>
<comment type="caution">
    <text evidence="4">The sequence shown here is derived from an EMBL/GenBank/DDBJ whole genome shotgun (WGS) entry which is preliminary data.</text>
</comment>
<dbReference type="GO" id="GO:0000160">
    <property type="term" value="P:phosphorelay signal transduction system"/>
    <property type="evidence" value="ECO:0007669"/>
    <property type="project" value="InterPro"/>
</dbReference>
<dbReference type="InterPro" id="IPR050595">
    <property type="entry name" value="Bact_response_regulator"/>
</dbReference>
<dbReference type="SUPFAM" id="SSF52172">
    <property type="entry name" value="CheY-like"/>
    <property type="match status" value="1"/>
</dbReference>
<name>A0A4R9K607_9LEPT</name>
<evidence type="ECO:0000313" key="4">
    <source>
        <dbReference type="EMBL" id="TGL59727.1"/>
    </source>
</evidence>
<evidence type="ECO:0000256" key="2">
    <source>
        <dbReference type="PROSITE-ProRule" id="PRU00169"/>
    </source>
</evidence>
<dbReference type="RefSeq" id="WP_135623416.1">
    <property type="nucleotide sequence ID" value="NZ_RQGD01000023.1"/>
</dbReference>
<dbReference type="Proteomes" id="UP000297693">
    <property type="component" value="Unassembled WGS sequence"/>
</dbReference>
<feature type="modified residue" description="4-aspartylphosphate" evidence="2">
    <location>
        <position position="70"/>
    </location>
</feature>
<keyword evidence="5" id="KW-1185">Reference proteome</keyword>
<dbReference type="PANTHER" id="PTHR44591:SF19">
    <property type="entry name" value="TWO-COMPONENT RESPONSE REGULATOR-RELATED"/>
    <property type="match status" value="1"/>
</dbReference>
<accession>A0A4R9K607</accession>
<dbReference type="EMBL" id="RQGD01000023">
    <property type="protein sequence ID" value="TGL59727.1"/>
    <property type="molecule type" value="Genomic_DNA"/>
</dbReference>
<dbReference type="SMART" id="SM00448">
    <property type="entry name" value="REC"/>
    <property type="match status" value="1"/>
</dbReference>
<evidence type="ECO:0000256" key="1">
    <source>
        <dbReference type="ARBA" id="ARBA00022553"/>
    </source>
</evidence>